<evidence type="ECO:0000313" key="2">
    <source>
        <dbReference type="Proteomes" id="UP000010445"/>
    </source>
</evidence>
<organism evidence="1 2">
    <name type="scientific">Corynebacterium durum F0235</name>
    <dbReference type="NCBI Taxonomy" id="1035195"/>
    <lineage>
        <taxon>Bacteria</taxon>
        <taxon>Bacillati</taxon>
        <taxon>Actinomycetota</taxon>
        <taxon>Actinomycetes</taxon>
        <taxon>Mycobacteriales</taxon>
        <taxon>Corynebacteriaceae</taxon>
        <taxon>Corynebacterium</taxon>
    </lineage>
</organism>
<name>L1MMX0_9CORY</name>
<dbReference type="Proteomes" id="UP000010445">
    <property type="component" value="Unassembled WGS sequence"/>
</dbReference>
<dbReference type="EMBL" id="AMEM01000005">
    <property type="protein sequence ID" value="EKX92385.1"/>
    <property type="molecule type" value="Genomic_DNA"/>
</dbReference>
<dbReference type="OrthoDB" id="9781066at2"/>
<evidence type="ECO:0000313" key="1">
    <source>
        <dbReference type="EMBL" id="EKX92385.1"/>
    </source>
</evidence>
<gene>
    <name evidence="1" type="ORF">HMPREF9997_00050</name>
</gene>
<sequence length="77" mass="9038">MHFHITPHNFIDGTDGFERVKSSEDIFIPIRSKFSRHDTMNGYVRYESSVIFIYSPGIESDDDWWGRGLFEVTQPPQ</sequence>
<dbReference type="HOGENOM" id="CLU_2632120_0_0_11"/>
<accession>L1MMX0</accession>
<comment type="caution">
    <text evidence="1">The sequence shown here is derived from an EMBL/GenBank/DDBJ whole genome shotgun (WGS) entry which is preliminary data.</text>
</comment>
<proteinExistence type="predicted"/>
<protein>
    <submittedName>
        <fullName evidence="1">Uncharacterized protein</fullName>
    </submittedName>
</protein>
<reference evidence="1 2" key="1">
    <citation type="submission" date="2012-05" db="EMBL/GenBank/DDBJ databases">
        <authorList>
            <person name="Weinstock G."/>
            <person name="Sodergren E."/>
            <person name="Lobos E.A."/>
            <person name="Fulton L."/>
            <person name="Fulton R."/>
            <person name="Courtney L."/>
            <person name="Fronick C."/>
            <person name="O'Laughlin M."/>
            <person name="Godfrey J."/>
            <person name="Wilson R.M."/>
            <person name="Miner T."/>
            <person name="Farmer C."/>
            <person name="Delehaunty K."/>
            <person name="Cordes M."/>
            <person name="Minx P."/>
            <person name="Tomlinson C."/>
            <person name="Chen J."/>
            <person name="Wollam A."/>
            <person name="Pepin K.H."/>
            <person name="Bhonagiri V."/>
            <person name="Zhang X."/>
            <person name="Suruliraj S."/>
            <person name="Warren W."/>
            <person name="Mitreva M."/>
            <person name="Mardis E.R."/>
            <person name="Wilson R.K."/>
        </authorList>
    </citation>
    <scope>NUCLEOTIDE SEQUENCE [LARGE SCALE GENOMIC DNA]</scope>
    <source>
        <strain evidence="1 2">F0235</strain>
    </source>
</reference>
<dbReference type="PATRIC" id="fig|1035195.3.peg.43"/>
<dbReference type="eggNOG" id="COG2837">
    <property type="taxonomic scope" value="Bacteria"/>
</dbReference>
<keyword evidence="2" id="KW-1185">Reference proteome</keyword>
<dbReference type="RefSeq" id="WP_006061748.1">
    <property type="nucleotide sequence ID" value="NZ_KB290821.1"/>
</dbReference>
<dbReference type="AlphaFoldDB" id="L1MMX0"/>
<dbReference type="STRING" id="1035195.HMPREF9997_00050"/>